<dbReference type="Pfam" id="PF03739">
    <property type="entry name" value="LptF_LptG"/>
    <property type="match status" value="1"/>
</dbReference>
<feature type="transmembrane region" description="Helical" evidence="6">
    <location>
        <begin position="99"/>
        <end position="117"/>
    </location>
</feature>
<accession>A0A948W611</accession>
<proteinExistence type="predicted"/>
<evidence type="ECO:0000256" key="2">
    <source>
        <dbReference type="ARBA" id="ARBA00022475"/>
    </source>
</evidence>
<keyword evidence="2" id="KW-1003">Cell membrane</keyword>
<comment type="subcellular location">
    <subcellularLocation>
        <location evidence="1">Cell membrane</location>
        <topology evidence="1">Multi-pass membrane protein</topology>
    </subcellularLocation>
</comment>
<keyword evidence="3 6" id="KW-0812">Transmembrane</keyword>
<protein>
    <submittedName>
        <fullName evidence="7">LptF/LptG family permease</fullName>
    </submittedName>
</protein>
<evidence type="ECO:0000313" key="7">
    <source>
        <dbReference type="EMBL" id="MBU2690610.1"/>
    </source>
</evidence>
<feature type="transmembrane region" description="Helical" evidence="6">
    <location>
        <begin position="12"/>
        <end position="30"/>
    </location>
</feature>
<reference evidence="7" key="1">
    <citation type="submission" date="2021-05" db="EMBL/GenBank/DDBJ databases">
        <title>Energy efficiency and biological interactions define the core microbiome of deep oligotrophic groundwater.</title>
        <authorList>
            <person name="Mehrshad M."/>
            <person name="Lopez-Fernandez M."/>
            <person name="Bell E."/>
            <person name="Bernier-Latmani R."/>
            <person name="Bertilsson S."/>
            <person name="Dopson M."/>
        </authorList>
    </citation>
    <scope>NUCLEOTIDE SEQUENCE</scope>
    <source>
        <strain evidence="7">Modern_marine.mb.64</strain>
    </source>
</reference>
<dbReference type="Proteomes" id="UP000777784">
    <property type="component" value="Unassembled WGS sequence"/>
</dbReference>
<dbReference type="PANTHER" id="PTHR33529">
    <property type="entry name" value="SLR0882 PROTEIN-RELATED"/>
    <property type="match status" value="1"/>
</dbReference>
<feature type="transmembrane region" description="Helical" evidence="6">
    <location>
        <begin position="304"/>
        <end position="323"/>
    </location>
</feature>
<dbReference type="InterPro" id="IPR005495">
    <property type="entry name" value="LptG/LptF_permease"/>
</dbReference>
<feature type="transmembrane region" description="Helical" evidence="6">
    <location>
        <begin position="335"/>
        <end position="357"/>
    </location>
</feature>
<dbReference type="EMBL" id="JAHJDP010000032">
    <property type="protein sequence ID" value="MBU2690610.1"/>
    <property type="molecule type" value="Genomic_DNA"/>
</dbReference>
<evidence type="ECO:0000256" key="1">
    <source>
        <dbReference type="ARBA" id="ARBA00004651"/>
    </source>
</evidence>
<feature type="transmembrane region" description="Helical" evidence="6">
    <location>
        <begin position="50"/>
        <end position="78"/>
    </location>
</feature>
<evidence type="ECO:0000256" key="6">
    <source>
        <dbReference type="SAM" id="Phobius"/>
    </source>
</evidence>
<organism evidence="7 8">
    <name type="scientific">Eiseniibacteriota bacterium</name>
    <dbReference type="NCBI Taxonomy" id="2212470"/>
    <lineage>
        <taxon>Bacteria</taxon>
        <taxon>Candidatus Eiseniibacteriota</taxon>
    </lineage>
</organism>
<evidence type="ECO:0000313" key="8">
    <source>
        <dbReference type="Proteomes" id="UP000777784"/>
    </source>
</evidence>
<dbReference type="PANTHER" id="PTHR33529:SF6">
    <property type="entry name" value="YJGP_YJGQ FAMILY PERMEASE"/>
    <property type="match status" value="1"/>
</dbReference>
<keyword evidence="5 6" id="KW-0472">Membrane</keyword>
<sequence length="361" mass="40933">MKILDRHLLREFLLFSTIGFVAFVGIFVIVDLFEKIDIFIDHKASIPVVIQYYLFGLPLVIIEVIPIALLLGAVLSLGQLKKWGELTAMQVSGFTPLRILAPLLVAGAAISVGTLLINEQVTPNTTRMQEELYRTKIRGRQHTSGASRSDILLLGHMGRIYLAASYEAPTKILRTVSVQHPKKGAQELEWRLDAQRATWRNEIWEFRTGILRRFLEEQEIGVRFNKYADSRLEERPEDFARPEGDPLYMSRTQLRQYICRLGEGGVRVQKYEVNYHIRGSFPFSSLVMVLLGSVLSLRNRRGGNVALGVGLSLFLGFAYFAFIRVGQAFGYHATLPPLLSAWLGNITFSIIGLFLLWRAHR</sequence>
<keyword evidence="4 6" id="KW-1133">Transmembrane helix</keyword>
<name>A0A948W611_UNCEI</name>
<dbReference type="GO" id="GO:0015920">
    <property type="term" value="P:lipopolysaccharide transport"/>
    <property type="evidence" value="ECO:0007669"/>
    <property type="project" value="TreeGrafter"/>
</dbReference>
<evidence type="ECO:0000256" key="5">
    <source>
        <dbReference type="ARBA" id="ARBA00023136"/>
    </source>
</evidence>
<feature type="transmembrane region" description="Helical" evidence="6">
    <location>
        <begin position="279"/>
        <end position="297"/>
    </location>
</feature>
<evidence type="ECO:0000256" key="3">
    <source>
        <dbReference type="ARBA" id="ARBA00022692"/>
    </source>
</evidence>
<comment type="caution">
    <text evidence="7">The sequence shown here is derived from an EMBL/GenBank/DDBJ whole genome shotgun (WGS) entry which is preliminary data.</text>
</comment>
<dbReference type="AlphaFoldDB" id="A0A948W611"/>
<dbReference type="GO" id="GO:0043190">
    <property type="term" value="C:ATP-binding cassette (ABC) transporter complex"/>
    <property type="evidence" value="ECO:0007669"/>
    <property type="project" value="TreeGrafter"/>
</dbReference>
<gene>
    <name evidence="7" type="ORF">KJ970_06740</name>
</gene>
<evidence type="ECO:0000256" key="4">
    <source>
        <dbReference type="ARBA" id="ARBA00022989"/>
    </source>
</evidence>